<dbReference type="Proteomes" id="UP000002432">
    <property type="component" value="Chromosome"/>
</dbReference>
<organism evidence="1 2">
    <name type="scientific">Koribacter versatilis (strain Ellin345)</name>
    <dbReference type="NCBI Taxonomy" id="204669"/>
    <lineage>
        <taxon>Bacteria</taxon>
        <taxon>Pseudomonadati</taxon>
        <taxon>Acidobacteriota</taxon>
        <taxon>Terriglobia</taxon>
        <taxon>Terriglobales</taxon>
        <taxon>Candidatus Korobacteraceae</taxon>
        <taxon>Candidatus Korobacter</taxon>
    </lineage>
</organism>
<dbReference type="KEGG" id="aba:Acid345_1865"/>
<dbReference type="STRING" id="204669.Acid345_1865"/>
<reference evidence="1 2" key="1">
    <citation type="journal article" date="2009" name="Appl. Environ. Microbiol.">
        <title>Three genomes from the phylum Acidobacteria provide insight into the lifestyles of these microorganisms in soils.</title>
        <authorList>
            <person name="Ward N.L."/>
            <person name="Challacombe J.F."/>
            <person name="Janssen P.H."/>
            <person name="Henrissat B."/>
            <person name="Coutinho P.M."/>
            <person name="Wu M."/>
            <person name="Xie G."/>
            <person name="Haft D.H."/>
            <person name="Sait M."/>
            <person name="Badger J."/>
            <person name="Barabote R.D."/>
            <person name="Bradley B."/>
            <person name="Brettin T.S."/>
            <person name="Brinkac L.M."/>
            <person name="Bruce D."/>
            <person name="Creasy T."/>
            <person name="Daugherty S.C."/>
            <person name="Davidsen T.M."/>
            <person name="DeBoy R.T."/>
            <person name="Detter J.C."/>
            <person name="Dodson R.J."/>
            <person name="Durkin A.S."/>
            <person name="Ganapathy A."/>
            <person name="Gwinn-Giglio M."/>
            <person name="Han C.S."/>
            <person name="Khouri H."/>
            <person name="Kiss H."/>
            <person name="Kothari S.P."/>
            <person name="Madupu R."/>
            <person name="Nelson K.E."/>
            <person name="Nelson W.C."/>
            <person name="Paulsen I."/>
            <person name="Penn K."/>
            <person name="Ren Q."/>
            <person name="Rosovitz M.J."/>
            <person name="Selengut J.D."/>
            <person name="Shrivastava S."/>
            <person name="Sullivan S.A."/>
            <person name="Tapia R."/>
            <person name="Thompson L.S."/>
            <person name="Watkins K.L."/>
            <person name="Yang Q."/>
            <person name="Yu C."/>
            <person name="Zafar N."/>
            <person name="Zhou L."/>
            <person name="Kuske C.R."/>
        </authorList>
    </citation>
    <scope>NUCLEOTIDE SEQUENCE [LARGE SCALE GENOMIC DNA]</scope>
    <source>
        <strain evidence="1 2">Ellin345</strain>
    </source>
</reference>
<dbReference type="RefSeq" id="WP_011522668.1">
    <property type="nucleotide sequence ID" value="NC_008009.1"/>
</dbReference>
<dbReference type="HOGENOM" id="CLU_2734781_0_0_0"/>
<gene>
    <name evidence="1" type="ordered locus">Acid345_1865</name>
</gene>
<name>Q1IQI4_KORVE</name>
<protein>
    <recommendedName>
        <fullName evidence="3">CBS domain-containing protein</fullName>
    </recommendedName>
</protein>
<evidence type="ECO:0008006" key="3">
    <source>
        <dbReference type="Google" id="ProtNLM"/>
    </source>
</evidence>
<evidence type="ECO:0000313" key="2">
    <source>
        <dbReference type="Proteomes" id="UP000002432"/>
    </source>
</evidence>
<dbReference type="AlphaFoldDB" id="Q1IQI4"/>
<evidence type="ECO:0000313" key="1">
    <source>
        <dbReference type="EMBL" id="ABF40866.1"/>
    </source>
</evidence>
<dbReference type="EMBL" id="CP000360">
    <property type="protein sequence ID" value="ABF40866.1"/>
    <property type="molecule type" value="Genomic_DNA"/>
</dbReference>
<sequence>MDIGRIPDQPLSLALERLGGGAALLPVVGRLRPDVLIGVVDAEDVLRVYGLTRGGGKQVKPEARESSLERH</sequence>
<keyword evidence="2" id="KW-1185">Reference proteome</keyword>
<accession>Q1IQI4</accession>
<proteinExistence type="predicted"/>
<dbReference type="EnsemblBacteria" id="ABF40866">
    <property type="protein sequence ID" value="ABF40866"/>
    <property type="gene ID" value="Acid345_1865"/>
</dbReference>